<evidence type="ECO:0000259" key="4">
    <source>
        <dbReference type="PROSITE" id="PS51161"/>
    </source>
</evidence>
<name>A0A1Q6DW90_METT1</name>
<keyword evidence="2 3" id="KW-0067">ATP-binding</keyword>
<dbReference type="AlphaFoldDB" id="A0A1Q6DW90"/>
<organism evidence="5 6">
    <name type="scientific">Methanohalarchaeum thermophilum</name>
    <dbReference type="NCBI Taxonomy" id="1903181"/>
    <lineage>
        <taxon>Archaea</taxon>
        <taxon>Methanobacteriati</taxon>
        <taxon>Methanobacteriota</taxon>
        <taxon>Methanonatronarchaeia</taxon>
        <taxon>Methanonatronarchaeales</taxon>
        <taxon>Methanonatronarchaeaceae</taxon>
        <taxon>Candidatus Methanohalarchaeum</taxon>
    </lineage>
</organism>
<accession>A0A1Q6DW90</accession>
<dbReference type="GO" id="GO:0008270">
    <property type="term" value="F:zinc ion binding"/>
    <property type="evidence" value="ECO:0007669"/>
    <property type="project" value="InterPro"/>
</dbReference>
<reference evidence="5" key="1">
    <citation type="submission" date="2016-12" db="EMBL/GenBank/DDBJ databases">
        <title>Discovery of methanogenic haloarchaea.</title>
        <authorList>
            <person name="Sorokin D.Y."/>
            <person name="Makarova K.S."/>
            <person name="Abbas B."/>
            <person name="Ferrer M."/>
            <person name="Golyshin P.N."/>
        </authorList>
    </citation>
    <scope>NUCLEOTIDE SEQUENCE [LARGE SCALE GENOMIC DNA]</scope>
    <source>
        <strain evidence="5">HMET1</strain>
    </source>
</reference>
<dbReference type="EMBL" id="MSDW01000001">
    <property type="protein sequence ID" value="OKY78613.1"/>
    <property type="molecule type" value="Genomic_DNA"/>
</dbReference>
<dbReference type="Proteomes" id="UP000185744">
    <property type="component" value="Unassembled WGS sequence"/>
</dbReference>
<evidence type="ECO:0000313" key="5">
    <source>
        <dbReference type="EMBL" id="OKY78613.1"/>
    </source>
</evidence>
<dbReference type="InParanoid" id="A0A1Q6DW90"/>
<comment type="caution">
    <text evidence="5">The sequence shown here is derived from an EMBL/GenBank/DDBJ whole genome shotgun (WGS) entry which is preliminary data.</text>
</comment>
<evidence type="ECO:0000256" key="1">
    <source>
        <dbReference type="ARBA" id="ARBA00022741"/>
    </source>
</evidence>
<dbReference type="PANTHER" id="PTHR30455">
    <property type="entry name" value="TRANSCRIPTIONAL REPRESSOR NRDR"/>
    <property type="match status" value="1"/>
</dbReference>
<evidence type="ECO:0000256" key="2">
    <source>
        <dbReference type="ARBA" id="ARBA00022840"/>
    </source>
</evidence>
<proteinExistence type="predicted"/>
<dbReference type="Pfam" id="PF03477">
    <property type="entry name" value="ATP-cone"/>
    <property type="match status" value="1"/>
</dbReference>
<keyword evidence="6" id="KW-1185">Reference proteome</keyword>
<dbReference type="PANTHER" id="PTHR30455:SF2">
    <property type="entry name" value="TRANSCRIPTIONAL REPRESSOR NRDR"/>
    <property type="match status" value="1"/>
</dbReference>
<sequence length="84" mass="9775">MTKVIKRNGSVEPFIYEKIVTSILKAGADLEIARKVADNIQAGIEERDEVKSAEIREMVLSRLKEKNKKWHDNWIKYDRFAKGK</sequence>
<gene>
    <name evidence="5" type="ORF">BTN85_1110</name>
</gene>
<evidence type="ECO:0000313" key="6">
    <source>
        <dbReference type="Proteomes" id="UP000185744"/>
    </source>
</evidence>
<dbReference type="GO" id="GO:0045892">
    <property type="term" value="P:negative regulation of DNA-templated transcription"/>
    <property type="evidence" value="ECO:0007669"/>
    <property type="project" value="InterPro"/>
</dbReference>
<dbReference type="InterPro" id="IPR003796">
    <property type="entry name" value="RNR_NrdR-like"/>
</dbReference>
<evidence type="ECO:0000256" key="3">
    <source>
        <dbReference type="PROSITE-ProRule" id="PRU00492"/>
    </source>
</evidence>
<dbReference type="PROSITE" id="PS51161">
    <property type="entry name" value="ATP_CONE"/>
    <property type="match status" value="1"/>
</dbReference>
<dbReference type="InterPro" id="IPR005144">
    <property type="entry name" value="ATP-cone_dom"/>
</dbReference>
<protein>
    <submittedName>
        <fullName evidence="5">ATP cone domain containing protein</fullName>
    </submittedName>
</protein>
<keyword evidence="1 3" id="KW-0547">Nucleotide-binding</keyword>
<feature type="domain" description="ATP-cone" evidence="4">
    <location>
        <begin position="2"/>
        <end position="84"/>
    </location>
</feature>
<dbReference type="GO" id="GO:0005524">
    <property type="term" value="F:ATP binding"/>
    <property type="evidence" value="ECO:0007669"/>
    <property type="project" value="UniProtKB-UniRule"/>
</dbReference>